<dbReference type="RefSeq" id="WP_017492473.1">
    <property type="nucleotide sequence ID" value="NZ_CAUQAZ010000176.1"/>
</dbReference>
<dbReference type="STRING" id="1646377.BS640_12510"/>
<comment type="caution">
    <text evidence="1">The sequence shown here is derived from an EMBL/GenBank/DDBJ whole genome shotgun (WGS) entry which is preliminary data.</text>
</comment>
<accession>A0A1X0WEU0</accession>
<protein>
    <submittedName>
        <fullName evidence="1">Uncharacterized protein</fullName>
    </submittedName>
</protein>
<name>A0A1X0WEU0_9GAMM</name>
<dbReference type="EMBL" id="MRWE01000018">
    <property type="protein sequence ID" value="ORJ25245.1"/>
    <property type="molecule type" value="Genomic_DNA"/>
</dbReference>
<keyword evidence="2" id="KW-1185">Reference proteome</keyword>
<reference evidence="1 2" key="1">
    <citation type="journal article" date="2017" name="Int. J. Syst. Evol. Microbiol.">
        <title>Rouxiella badensis sp. nov. and Rouxiella silvae sp. nov. isolated from peat bog soil in Germany and emendation of the genus description.</title>
        <authorList>
            <person name="Le Fleche-Mateos A."/>
            <person name="Kugler J.H."/>
            <person name="Hansen S.H."/>
            <person name="Syldatk C."/>
            <person name="Hausmann R."/>
            <person name="Lomprez F."/>
            <person name="Vandenbogaert M."/>
            <person name="Manuguerra J.C."/>
            <person name="Grimont P.A."/>
        </authorList>
    </citation>
    <scope>NUCLEOTIDE SEQUENCE [LARGE SCALE GENOMIC DNA]</scope>
    <source>
        <strain evidence="1 2">DSM 100043</strain>
    </source>
</reference>
<dbReference type="GeneID" id="93566583"/>
<evidence type="ECO:0000313" key="2">
    <source>
        <dbReference type="Proteomes" id="UP000192536"/>
    </source>
</evidence>
<gene>
    <name evidence="1" type="ORF">BS640_12510</name>
</gene>
<organism evidence="1 2">
    <name type="scientific">Rouxiella badensis</name>
    <dbReference type="NCBI Taxonomy" id="1646377"/>
    <lineage>
        <taxon>Bacteria</taxon>
        <taxon>Pseudomonadati</taxon>
        <taxon>Pseudomonadota</taxon>
        <taxon>Gammaproteobacteria</taxon>
        <taxon>Enterobacterales</taxon>
        <taxon>Yersiniaceae</taxon>
        <taxon>Rouxiella</taxon>
    </lineage>
</organism>
<proteinExistence type="predicted"/>
<evidence type="ECO:0000313" key="1">
    <source>
        <dbReference type="EMBL" id="ORJ25245.1"/>
    </source>
</evidence>
<dbReference type="Proteomes" id="UP000192536">
    <property type="component" value="Unassembled WGS sequence"/>
</dbReference>
<dbReference type="AlphaFoldDB" id="A0A1X0WEU0"/>
<sequence>MAQSVNAWLQAKIDEYKFNVRDATVDFYLADAALSRPEADINQLKGYNSLCLDMANLCLQNGDDQSYLHALCKLHNRLITEINNPQRSNLFQVQCYHFARHTLKMICQYYAMMGIWEKATAFQTDFVKRVPFQL</sequence>